<keyword evidence="4" id="KW-1185">Reference proteome</keyword>
<dbReference type="RefSeq" id="WP_193150693.1">
    <property type="nucleotide sequence ID" value="NZ_CP041235.1"/>
</dbReference>
<organism evidence="3 4">
    <name type="scientific">Sulfurimonas sediminis</name>
    <dbReference type="NCBI Taxonomy" id="2590020"/>
    <lineage>
        <taxon>Bacteria</taxon>
        <taxon>Pseudomonadati</taxon>
        <taxon>Campylobacterota</taxon>
        <taxon>Epsilonproteobacteria</taxon>
        <taxon>Campylobacterales</taxon>
        <taxon>Sulfurimonadaceae</taxon>
        <taxon>Sulfurimonas</taxon>
    </lineage>
</organism>
<sequence>MFDHAMTGWGFTMGLGWIIPLLLIFALFYFINNNNNSDRESARDILDRKYANGEIDEEEYKRKKELLKH</sequence>
<dbReference type="InterPro" id="IPR018649">
    <property type="entry name" value="SHOCT"/>
</dbReference>
<dbReference type="KEGG" id="ssei:FJR45_11690"/>
<accession>A0A7M1B4Z2</accession>
<feature type="transmembrane region" description="Helical" evidence="1">
    <location>
        <begin position="6"/>
        <end position="31"/>
    </location>
</feature>
<keyword evidence="1" id="KW-1133">Transmembrane helix</keyword>
<keyword evidence="1" id="KW-0472">Membrane</keyword>
<dbReference type="AlphaFoldDB" id="A0A7M1B4Z2"/>
<evidence type="ECO:0000313" key="3">
    <source>
        <dbReference type="EMBL" id="QOP44566.1"/>
    </source>
</evidence>
<evidence type="ECO:0000259" key="2">
    <source>
        <dbReference type="Pfam" id="PF09851"/>
    </source>
</evidence>
<dbReference type="EMBL" id="CP041235">
    <property type="protein sequence ID" value="QOP44566.1"/>
    <property type="molecule type" value="Genomic_DNA"/>
</dbReference>
<evidence type="ECO:0000256" key="1">
    <source>
        <dbReference type="SAM" id="Phobius"/>
    </source>
</evidence>
<keyword evidence="1" id="KW-0812">Transmembrane</keyword>
<proteinExistence type="predicted"/>
<gene>
    <name evidence="3" type="ORF">FJR45_11690</name>
</gene>
<dbReference type="Proteomes" id="UP000593719">
    <property type="component" value="Chromosome"/>
</dbReference>
<feature type="domain" description="SHOCT" evidence="2">
    <location>
        <begin position="43"/>
        <end position="67"/>
    </location>
</feature>
<protein>
    <recommendedName>
        <fullName evidence="2">SHOCT domain-containing protein</fullName>
    </recommendedName>
</protein>
<evidence type="ECO:0000313" key="4">
    <source>
        <dbReference type="Proteomes" id="UP000593719"/>
    </source>
</evidence>
<name>A0A7M1B4Z2_9BACT</name>
<dbReference type="Pfam" id="PF09851">
    <property type="entry name" value="SHOCT"/>
    <property type="match status" value="1"/>
</dbReference>
<reference evidence="3 4" key="1">
    <citation type="submission" date="2019-06" db="EMBL/GenBank/DDBJ databases">
        <title>Sulfurimonas gotlandica sp. nov., a chemoautotrophic and psychrotolerant epsilonproteobacterium isolated from a pelagic redoxcline, and an emended description of the genus Sulfurimonas.</title>
        <authorList>
            <person name="Wang S."/>
            <person name="Jiang L."/>
            <person name="Shao Z."/>
        </authorList>
    </citation>
    <scope>NUCLEOTIDE SEQUENCE [LARGE SCALE GENOMIC DNA]</scope>
    <source>
        <strain evidence="3 4">S2-6</strain>
    </source>
</reference>